<evidence type="ECO:0000313" key="6">
    <source>
        <dbReference type="EMBL" id="ASK60723.1"/>
    </source>
</evidence>
<evidence type="ECO:0000256" key="1">
    <source>
        <dbReference type="ARBA" id="ARBA00004141"/>
    </source>
</evidence>
<keyword evidence="2 5" id="KW-0812">Transmembrane</keyword>
<dbReference type="GO" id="GO:0016020">
    <property type="term" value="C:membrane"/>
    <property type="evidence" value="ECO:0007669"/>
    <property type="project" value="UniProtKB-SubCell"/>
</dbReference>
<sequence>MLRFLQNNLVVAYILTIIRIYLGWQWAVAGWEKITGSFDASGFLKGALTKASGEHPAVQPWWSTFLEQLALPHVEWFNVLVPWGEFLVGIGLILGVCTTFSVFVALLLNFSYMFSGTTSTNPQMILMEFILLAAAFNSSKIGLDRVLVPYARNVWEKVVFRKRSTVSVERT</sequence>
<name>A0A220TYH7_9BACI</name>
<evidence type="ECO:0000256" key="2">
    <source>
        <dbReference type="ARBA" id="ARBA00022692"/>
    </source>
</evidence>
<gene>
    <name evidence="6" type="ORF">CFK37_00115</name>
</gene>
<keyword evidence="4 5" id="KW-0472">Membrane</keyword>
<evidence type="ECO:0000256" key="4">
    <source>
        <dbReference type="ARBA" id="ARBA00023136"/>
    </source>
</evidence>
<dbReference type="Pfam" id="PF07681">
    <property type="entry name" value="DoxX"/>
    <property type="match status" value="1"/>
</dbReference>
<evidence type="ECO:0000256" key="3">
    <source>
        <dbReference type="ARBA" id="ARBA00022989"/>
    </source>
</evidence>
<dbReference type="InterPro" id="IPR032808">
    <property type="entry name" value="DoxX"/>
</dbReference>
<reference evidence="6 7" key="1">
    <citation type="submission" date="2017-07" db="EMBL/GenBank/DDBJ databases">
        <title>Virgibacillus sp. LM2416.</title>
        <authorList>
            <person name="Tak E.J."/>
            <person name="Bae J.-W."/>
        </authorList>
    </citation>
    <scope>NUCLEOTIDE SEQUENCE [LARGE SCALE GENOMIC DNA]</scope>
    <source>
        <strain evidence="6 7">LM2416</strain>
    </source>
</reference>
<keyword evidence="3 5" id="KW-1133">Transmembrane helix</keyword>
<dbReference type="Proteomes" id="UP000198312">
    <property type="component" value="Chromosome"/>
</dbReference>
<comment type="subcellular location">
    <subcellularLocation>
        <location evidence="1">Membrane</location>
        <topology evidence="1">Multi-pass membrane protein</topology>
    </subcellularLocation>
</comment>
<dbReference type="PANTHER" id="PTHR39157:SF1">
    <property type="entry name" value="DOXX FAMILY PROTEIN"/>
    <property type="match status" value="1"/>
</dbReference>
<evidence type="ECO:0000313" key="7">
    <source>
        <dbReference type="Proteomes" id="UP000198312"/>
    </source>
</evidence>
<dbReference type="KEGG" id="vil:CFK37_00115"/>
<evidence type="ECO:0000256" key="5">
    <source>
        <dbReference type="SAM" id="Phobius"/>
    </source>
</evidence>
<feature type="transmembrane region" description="Helical" evidence="5">
    <location>
        <begin position="7"/>
        <end position="27"/>
    </location>
</feature>
<dbReference type="PANTHER" id="PTHR39157">
    <property type="entry name" value="INTEGRAL MEMBRANE PROTEIN-RELATED"/>
    <property type="match status" value="1"/>
</dbReference>
<keyword evidence="7" id="KW-1185">Reference proteome</keyword>
<protein>
    <submittedName>
        <fullName evidence="6">Crp/Fnr family transcriptional regulator</fullName>
    </submittedName>
</protein>
<proteinExistence type="predicted"/>
<dbReference type="EMBL" id="CP022315">
    <property type="protein sequence ID" value="ASK60723.1"/>
    <property type="molecule type" value="Genomic_DNA"/>
</dbReference>
<dbReference type="RefSeq" id="WP_089060000.1">
    <property type="nucleotide sequence ID" value="NZ_CP022315.1"/>
</dbReference>
<accession>A0A220TYH7</accession>
<dbReference type="OrthoDB" id="26941at2"/>
<dbReference type="AlphaFoldDB" id="A0A220TYH7"/>
<feature type="transmembrane region" description="Helical" evidence="5">
    <location>
        <begin position="86"/>
        <end position="112"/>
    </location>
</feature>
<organism evidence="6 7">
    <name type="scientific">Virgibacillus phasianinus</name>
    <dbReference type="NCBI Taxonomy" id="2017483"/>
    <lineage>
        <taxon>Bacteria</taxon>
        <taxon>Bacillati</taxon>
        <taxon>Bacillota</taxon>
        <taxon>Bacilli</taxon>
        <taxon>Bacillales</taxon>
        <taxon>Bacillaceae</taxon>
        <taxon>Virgibacillus</taxon>
    </lineage>
</organism>